<evidence type="ECO:0000256" key="4">
    <source>
        <dbReference type="ARBA" id="ARBA00023004"/>
    </source>
</evidence>
<dbReference type="Pfam" id="PF01257">
    <property type="entry name" value="2Fe-2S_thioredx"/>
    <property type="match status" value="1"/>
</dbReference>
<accession>A0A0K2GH83</accession>
<dbReference type="InterPro" id="IPR036249">
    <property type="entry name" value="Thioredoxin-like_sf"/>
</dbReference>
<dbReference type="Gene3D" id="1.10.10.1590">
    <property type="entry name" value="NADH-quinone oxidoreductase subunit E"/>
    <property type="match status" value="1"/>
</dbReference>
<proteinExistence type="inferred from homology"/>
<dbReference type="PANTHER" id="PTHR43342">
    <property type="entry name" value="NADH-QUINONE OXIDOREDUCTASE, E SUBUNIT"/>
    <property type="match status" value="1"/>
</dbReference>
<dbReference type="Gene3D" id="3.40.30.10">
    <property type="entry name" value="Glutaredoxin"/>
    <property type="match status" value="1"/>
</dbReference>
<evidence type="ECO:0000313" key="8">
    <source>
        <dbReference type="EMBL" id="ALA60214.1"/>
    </source>
</evidence>
<evidence type="ECO:0000256" key="2">
    <source>
        <dbReference type="ARBA" id="ARBA00022714"/>
    </source>
</evidence>
<dbReference type="GO" id="GO:0051537">
    <property type="term" value="F:2 iron, 2 sulfur cluster binding"/>
    <property type="evidence" value="ECO:0007669"/>
    <property type="project" value="UniProtKB-KW"/>
</dbReference>
<dbReference type="OrthoDB" id="9807941at2"/>
<sequence length="156" mass="16698">MTGEETTVLAGLLEEHRPQPGRRANILRTLLAVQQALGHVPAGAIAPIADALAVTEADIAGVLSYYPDLHTIPRGRHVIRLCLGEACVANRSAGLLTELKNELHIGLGETTADGRFALERVYCLGNCGVGPTVMVDDRIYGRVTGDQLQEILKHIS</sequence>
<dbReference type="InterPro" id="IPR041921">
    <property type="entry name" value="NuoE_N"/>
</dbReference>
<dbReference type="InterPro" id="IPR028431">
    <property type="entry name" value="NADP_DH_HndA-like"/>
</dbReference>
<evidence type="ECO:0000256" key="1">
    <source>
        <dbReference type="ARBA" id="ARBA00010643"/>
    </source>
</evidence>
<feature type="binding site" evidence="7">
    <location>
        <position position="127"/>
    </location>
    <ligand>
        <name>[2Fe-2S] cluster</name>
        <dbReference type="ChEBI" id="CHEBI:190135"/>
    </ligand>
</feature>
<name>A0A0K2GH83_NITMO</name>
<dbReference type="GO" id="GO:0046872">
    <property type="term" value="F:metal ion binding"/>
    <property type="evidence" value="ECO:0007669"/>
    <property type="project" value="UniProtKB-KW"/>
</dbReference>
<evidence type="ECO:0000256" key="7">
    <source>
        <dbReference type="PIRSR" id="PIRSR000216-1"/>
    </source>
</evidence>
<keyword evidence="3 7" id="KW-0479">Metal-binding</keyword>
<dbReference type="EMBL" id="CP011801">
    <property type="protein sequence ID" value="ALA60214.1"/>
    <property type="molecule type" value="Genomic_DNA"/>
</dbReference>
<dbReference type="RefSeq" id="WP_053381098.1">
    <property type="nucleotide sequence ID" value="NZ_CP011801.1"/>
</dbReference>
<keyword evidence="2 7" id="KW-0001">2Fe-2S</keyword>
<evidence type="ECO:0000256" key="5">
    <source>
        <dbReference type="ARBA" id="ARBA00023014"/>
    </source>
</evidence>
<comment type="cofactor">
    <cofactor evidence="6">
        <name>[2Fe-2S] cluster</name>
        <dbReference type="ChEBI" id="CHEBI:190135"/>
    </cofactor>
</comment>
<dbReference type="PIRSF" id="PIRSF000216">
    <property type="entry name" value="NADH_DH_24kDa"/>
    <property type="match status" value="1"/>
</dbReference>
<evidence type="ECO:0000256" key="3">
    <source>
        <dbReference type="ARBA" id="ARBA00022723"/>
    </source>
</evidence>
<evidence type="ECO:0000313" key="9">
    <source>
        <dbReference type="Proteomes" id="UP000069205"/>
    </source>
</evidence>
<keyword evidence="5 7" id="KW-0411">Iron-sulfur</keyword>
<dbReference type="KEGG" id="nmv:NITMOv2_3825"/>
<keyword evidence="4 7" id="KW-0408">Iron</keyword>
<reference evidence="8 9" key="1">
    <citation type="journal article" date="2015" name="Proc. Natl. Acad. Sci. U.S.A.">
        <title>Expanded metabolic versatility of ubiquitous nitrite-oxidizing bacteria from the genus Nitrospira.</title>
        <authorList>
            <person name="Koch H."/>
            <person name="Lucker S."/>
            <person name="Albertsen M."/>
            <person name="Kitzinger K."/>
            <person name="Herbold C."/>
            <person name="Spieck E."/>
            <person name="Nielsen P.H."/>
            <person name="Wagner M."/>
            <person name="Daims H."/>
        </authorList>
    </citation>
    <scope>NUCLEOTIDE SEQUENCE [LARGE SCALE GENOMIC DNA]</scope>
    <source>
        <strain evidence="8 9">NSP M-1</strain>
    </source>
</reference>
<dbReference type="Proteomes" id="UP000069205">
    <property type="component" value="Chromosome"/>
</dbReference>
<dbReference type="PATRIC" id="fig|42253.5.peg.3768"/>
<feature type="binding site" evidence="7">
    <location>
        <position position="123"/>
    </location>
    <ligand>
        <name>[2Fe-2S] cluster</name>
        <dbReference type="ChEBI" id="CHEBI:190135"/>
    </ligand>
</feature>
<feature type="binding site" evidence="7">
    <location>
        <position position="82"/>
    </location>
    <ligand>
        <name>[2Fe-2S] cluster</name>
        <dbReference type="ChEBI" id="CHEBI:190135"/>
    </ligand>
</feature>
<dbReference type="STRING" id="42253.NITMOv2_3825"/>
<keyword evidence="9" id="KW-1185">Reference proteome</keyword>
<keyword evidence="8" id="KW-0560">Oxidoreductase</keyword>
<dbReference type="InterPro" id="IPR042128">
    <property type="entry name" value="NuoE_dom"/>
</dbReference>
<dbReference type="AlphaFoldDB" id="A0A0K2GH83"/>
<feature type="binding site" evidence="7">
    <location>
        <position position="87"/>
    </location>
    <ligand>
        <name>[2Fe-2S] cluster</name>
        <dbReference type="ChEBI" id="CHEBI:190135"/>
    </ligand>
</feature>
<organism evidence="8 9">
    <name type="scientific">Nitrospira moscoviensis</name>
    <dbReference type="NCBI Taxonomy" id="42253"/>
    <lineage>
        <taxon>Bacteria</taxon>
        <taxon>Pseudomonadati</taxon>
        <taxon>Nitrospirota</taxon>
        <taxon>Nitrospiria</taxon>
        <taxon>Nitrospirales</taxon>
        <taxon>Nitrospiraceae</taxon>
        <taxon>Nitrospira</taxon>
    </lineage>
</organism>
<comment type="cofactor">
    <cofactor evidence="7">
        <name>[2Fe-2S] cluster</name>
        <dbReference type="ChEBI" id="CHEBI:190135"/>
    </cofactor>
    <text evidence="7">Binds 1 [2Fe-2S] cluster.</text>
</comment>
<dbReference type="InterPro" id="IPR002023">
    <property type="entry name" value="NuoE-like"/>
</dbReference>
<gene>
    <name evidence="8" type="primary">fdsG</name>
    <name evidence="8" type="ORF">NITMOv2_3825</name>
</gene>
<dbReference type="SUPFAM" id="SSF52833">
    <property type="entry name" value="Thioredoxin-like"/>
    <property type="match status" value="1"/>
</dbReference>
<dbReference type="PANTHER" id="PTHR43342:SF1">
    <property type="entry name" value="BIFURCATING [FEFE] HYDROGENASE GAMMA SUBUNIT"/>
    <property type="match status" value="1"/>
</dbReference>
<dbReference type="CDD" id="cd03064">
    <property type="entry name" value="TRX_Fd_NuoE"/>
    <property type="match status" value="1"/>
</dbReference>
<dbReference type="EC" id="1.2.1.2" evidence="8"/>
<dbReference type="GO" id="GO:0016491">
    <property type="term" value="F:oxidoreductase activity"/>
    <property type="evidence" value="ECO:0007669"/>
    <property type="project" value="UniProtKB-KW"/>
</dbReference>
<evidence type="ECO:0000256" key="6">
    <source>
        <dbReference type="ARBA" id="ARBA00034078"/>
    </source>
</evidence>
<protein>
    <submittedName>
        <fullName evidence="8">Formate dehydrogenase, gamma subunit</fullName>
        <ecNumber evidence="8">1.2.1.2</ecNumber>
    </submittedName>
</protein>
<comment type="similarity">
    <text evidence="1">Belongs to the complex I 24 kDa subunit family.</text>
</comment>